<sequence length="251" mass="27702">MIRIVVVEDQEIVRRGLKTLLQRKPDFQIVGEAANGQAAIELVSTLGRDDQCPDVVLMDIQMPVMDGVAATQKICQQFPTIKVLMLTTFDDVPHITEAMRYGAKGYVLKDTPSKELAEIIRSIDRGYTQFSPGILEKMLTGMQPKTDENVDDNAEPSLPQAVPPQQPTAPAELPPGFTELTNREREVLCLITAGQSNKEIANQLCVTEGTARNHISRILSRLNVRDRTQAAIVASNFLDWLKSSDTSNSAN</sequence>
<dbReference type="PROSITE" id="PS50043">
    <property type="entry name" value="HTH_LUXR_2"/>
    <property type="match status" value="1"/>
</dbReference>
<accession>A0A928Z4W8</accession>
<evidence type="ECO:0000259" key="5">
    <source>
        <dbReference type="PROSITE" id="PS50043"/>
    </source>
</evidence>
<evidence type="ECO:0000256" key="4">
    <source>
        <dbReference type="SAM" id="MobiDB-lite"/>
    </source>
</evidence>
<dbReference type="PRINTS" id="PR00038">
    <property type="entry name" value="HTHLUXR"/>
</dbReference>
<dbReference type="SUPFAM" id="SSF46894">
    <property type="entry name" value="C-terminal effector domain of the bipartite response regulators"/>
    <property type="match status" value="1"/>
</dbReference>
<dbReference type="RefSeq" id="WP_264325465.1">
    <property type="nucleotide sequence ID" value="NZ_JADEXQ010000040.1"/>
</dbReference>
<dbReference type="PROSITE" id="PS50110">
    <property type="entry name" value="RESPONSE_REGULATORY"/>
    <property type="match status" value="1"/>
</dbReference>
<dbReference type="PANTHER" id="PTHR43214:SF43">
    <property type="entry name" value="TWO-COMPONENT RESPONSE REGULATOR"/>
    <property type="match status" value="1"/>
</dbReference>
<dbReference type="InterPro" id="IPR011006">
    <property type="entry name" value="CheY-like_superfamily"/>
</dbReference>
<evidence type="ECO:0000256" key="1">
    <source>
        <dbReference type="ARBA" id="ARBA00022553"/>
    </source>
</evidence>
<keyword evidence="1 3" id="KW-0597">Phosphoprotein</keyword>
<dbReference type="CDD" id="cd06170">
    <property type="entry name" value="LuxR_C_like"/>
    <property type="match status" value="1"/>
</dbReference>
<evidence type="ECO:0000256" key="2">
    <source>
        <dbReference type="ARBA" id="ARBA00023125"/>
    </source>
</evidence>
<dbReference type="InterPro" id="IPR058245">
    <property type="entry name" value="NreC/VraR/RcsB-like_REC"/>
</dbReference>
<comment type="caution">
    <text evidence="7">The sequence shown here is derived from an EMBL/GenBank/DDBJ whole genome shotgun (WGS) entry which is preliminary data.</text>
</comment>
<dbReference type="GO" id="GO:0000160">
    <property type="term" value="P:phosphorelay signal transduction system"/>
    <property type="evidence" value="ECO:0007669"/>
    <property type="project" value="InterPro"/>
</dbReference>
<evidence type="ECO:0000256" key="3">
    <source>
        <dbReference type="PROSITE-ProRule" id="PRU00169"/>
    </source>
</evidence>
<dbReference type="GO" id="GO:0003677">
    <property type="term" value="F:DNA binding"/>
    <property type="evidence" value="ECO:0007669"/>
    <property type="project" value="UniProtKB-KW"/>
</dbReference>
<dbReference type="InterPro" id="IPR000792">
    <property type="entry name" value="Tscrpt_reg_LuxR_C"/>
</dbReference>
<dbReference type="GO" id="GO:0006355">
    <property type="term" value="P:regulation of DNA-templated transcription"/>
    <property type="evidence" value="ECO:0007669"/>
    <property type="project" value="InterPro"/>
</dbReference>
<protein>
    <submittedName>
        <fullName evidence="7">Response regulator transcription factor</fullName>
    </submittedName>
</protein>
<dbReference type="EMBL" id="JADEXQ010000040">
    <property type="protein sequence ID" value="MBE9030635.1"/>
    <property type="molecule type" value="Genomic_DNA"/>
</dbReference>
<dbReference type="PANTHER" id="PTHR43214">
    <property type="entry name" value="TWO-COMPONENT RESPONSE REGULATOR"/>
    <property type="match status" value="1"/>
</dbReference>
<evidence type="ECO:0000313" key="7">
    <source>
        <dbReference type="EMBL" id="MBE9030635.1"/>
    </source>
</evidence>
<dbReference type="CDD" id="cd17535">
    <property type="entry name" value="REC_NarL-like"/>
    <property type="match status" value="1"/>
</dbReference>
<dbReference type="SMART" id="SM00421">
    <property type="entry name" value="HTH_LUXR"/>
    <property type="match status" value="1"/>
</dbReference>
<evidence type="ECO:0000313" key="8">
    <source>
        <dbReference type="Proteomes" id="UP000625316"/>
    </source>
</evidence>
<dbReference type="AlphaFoldDB" id="A0A928Z4W8"/>
<reference evidence="7" key="1">
    <citation type="submission" date="2020-10" db="EMBL/GenBank/DDBJ databases">
        <authorList>
            <person name="Castelo-Branco R."/>
            <person name="Eusebio N."/>
            <person name="Adriana R."/>
            <person name="Vieira A."/>
            <person name="Brugerolle De Fraissinette N."/>
            <person name="Rezende De Castro R."/>
            <person name="Schneider M.P."/>
            <person name="Vasconcelos V."/>
            <person name="Leao P.N."/>
        </authorList>
    </citation>
    <scope>NUCLEOTIDE SEQUENCE</scope>
    <source>
        <strain evidence="7">LEGE 11480</strain>
    </source>
</reference>
<dbReference type="Pfam" id="PF00196">
    <property type="entry name" value="GerE"/>
    <property type="match status" value="1"/>
</dbReference>
<feature type="modified residue" description="4-aspartylphosphate" evidence="3">
    <location>
        <position position="59"/>
    </location>
</feature>
<keyword evidence="2" id="KW-0238">DNA-binding</keyword>
<dbReference type="SUPFAM" id="SSF52172">
    <property type="entry name" value="CheY-like"/>
    <property type="match status" value="1"/>
</dbReference>
<evidence type="ECO:0000259" key="6">
    <source>
        <dbReference type="PROSITE" id="PS50110"/>
    </source>
</evidence>
<dbReference type="Gene3D" id="3.40.50.2300">
    <property type="match status" value="1"/>
</dbReference>
<gene>
    <name evidence="7" type="ORF">IQ266_12925</name>
</gene>
<keyword evidence="8" id="KW-1185">Reference proteome</keyword>
<proteinExistence type="predicted"/>
<dbReference type="InterPro" id="IPR016032">
    <property type="entry name" value="Sig_transdc_resp-reg_C-effctor"/>
</dbReference>
<feature type="domain" description="HTH luxR-type" evidence="5">
    <location>
        <begin position="173"/>
        <end position="238"/>
    </location>
</feature>
<dbReference type="SMART" id="SM00448">
    <property type="entry name" value="REC"/>
    <property type="match status" value="1"/>
</dbReference>
<name>A0A928Z4W8_9CYAN</name>
<dbReference type="InterPro" id="IPR039420">
    <property type="entry name" value="WalR-like"/>
</dbReference>
<dbReference type="InterPro" id="IPR001789">
    <property type="entry name" value="Sig_transdc_resp-reg_receiver"/>
</dbReference>
<dbReference type="Proteomes" id="UP000625316">
    <property type="component" value="Unassembled WGS sequence"/>
</dbReference>
<feature type="domain" description="Response regulatory" evidence="6">
    <location>
        <begin position="3"/>
        <end position="124"/>
    </location>
</feature>
<organism evidence="7 8">
    <name type="scientific">Romeriopsis navalis LEGE 11480</name>
    <dbReference type="NCBI Taxonomy" id="2777977"/>
    <lineage>
        <taxon>Bacteria</taxon>
        <taxon>Bacillati</taxon>
        <taxon>Cyanobacteriota</taxon>
        <taxon>Cyanophyceae</taxon>
        <taxon>Leptolyngbyales</taxon>
        <taxon>Leptolyngbyaceae</taxon>
        <taxon>Romeriopsis</taxon>
        <taxon>Romeriopsis navalis</taxon>
    </lineage>
</organism>
<dbReference type="Pfam" id="PF00072">
    <property type="entry name" value="Response_reg"/>
    <property type="match status" value="1"/>
</dbReference>
<feature type="region of interest" description="Disordered" evidence="4">
    <location>
        <begin position="144"/>
        <end position="177"/>
    </location>
</feature>